<dbReference type="InterPro" id="IPR017961">
    <property type="entry name" value="DNA_pol_Y-fam_little_finger"/>
</dbReference>
<dbReference type="Gene3D" id="3.40.1170.60">
    <property type="match status" value="1"/>
</dbReference>
<evidence type="ECO:0000313" key="8">
    <source>
        <dbReference type="EMBL" id="AGT11700.1"/>
    </source>
</evidence>
<dbReference type="PANTHER" id="PTHR35369:SF2">
    <property type="entry name" value="BLR3025 PROTEIN"/>
    <property type="match status" value="1"/>
</dbReference>
<evidence type="ECO:0000256" key="4">
    <source>
        <dbReference type="ARBA" id="ARBA00025589"/>
    </source>
</evidence>
<keyword evidence="9" id="KW-1185">Reference proteome</keyword>
<dbReference type="AlphaFoldDB" id="S5Y879"/>
<evidence type="ECO:0000259" key="6">
    <source>
        <dbReference type="Pfam" id="PF00817"/>
    </source>
</evidence>
<gene>
    <name evidence="8" type="ORF">JCM7686_pAMI8p202</name>
</gene>
<dbReference type="PANTHER" id="PTHR35369">
    <property type="entry name" value="BLR3025 PROTEIN-RELATED"/>
    <property type="match status" value="1"/>
</dbReference>
<name>S5Y879_PARAH</name>
<dbReference type="KEGG" id="pami:JCM7686_pAMI8p202"/>
<evidence type="ECO:0000256" key="2">
    <source>
        <dbReference type="ARBA" id="ARBA00012417"/>
    </source>
</evidence>
<dbReference type="InterPro" id="IPR043502">
    <property type="entry name" value="DNA/RNA_pol_sf"/>
</dbReference>
<reference evidence="8 9" key="1">
    <citation type="journal article" date="2014" name="BMC Genomics">
        <title>Architecture and functions of a multipartite genome of the methylotrophic bacterium Paracoccus aminophilus JCM 7686, containing primary and secondary chromids.</title>
        <authorList>
            <person name="Dziewit L."/>
            <person name="Czarnecki J."/>
            <person name="Wibberg D."/>
            <person name="Radlinska M."/>
            <person name="Mrozek P."/>
            <person name="Szymczak M."/>
            <person name="Schluter A."/>
            <person name="Puhler A."/>
            <person name="Bartosik D."/>
        </authorList>
    </citation>
    <scope>NUCLEOTIDE SEQUENCE [LARGE SCALE GENOMIC DNA]</scope>
    <source>
        <strain evidence="8">JCM 7686</strain>
        <plasmid evidence="9">Plasmid pAMI8</plasmid>
    </source>
</reference>
<evidence type="ECO:0000256" key="1">
    <source>
        <dbReference type="ARBA" id="ARBA00011245"/>
    </source>
</evidence>
<evidence type="ECO:0000256" key="5">
    <source>
        <dbReference type="ARBA" id="ARBA00049244"/>
    </source>
</evidence>
<dbReference type="HOGENOM" id="CLU_028184_1_1_5"/>
<dbReference type="Pfam" id="PF11799">
    <property type="entry name" value="IMS_C"/>
    <property type="match status" value="1"/>
</dbReference>
<keyword evidence="8" id="KW-0614">Plasmid</keyword>
<dbReference type="GO" id="GO:0003684">
    <property type="term" value="F:damaged DNA binding"/>
    <property type="evidence" value="ECO:0007669"/>
    <property type="project" value="InterPro"/>
</dbReference>
<dbReference type="CDD" id="cd03468">
    <property type="entry name" value="PolY_like"/>
    <property type="match status" value="1"/>
</dbReference>
<sequence length="521" mass="57199">MIRQPEPRTRLIISGALIRTNQELLDFGPCSGMARRLLAIWFPRLASDVSLRTRPVEGPFALTHRAGNADQLLCLNAAARAQGLHRGMPLADARALVPDLATRLADPVREMAALVALRRWAVRYAPQVATDGDDGLIADITGVAHLFGGEEDLRGDLQARLIQAGLNVQSAIAGSRGGAHALARHGGGIVPDGLLAERLGHLPVSALSISPEISEWLSRMGLSRIADLIPLPRAPLARRFGPGLVATLDQMLGTMPEPVGALPEAPQFGVRMTLPEPIGLTGDVMAGLDRLLERLCGKLASAHMGARRVRLELRRVDKATVTVEVGLARAMRDPVRISALFRKGVEEVDSGYGIDALRIKAVVTEPLAPQQIGEAKVRQEDELNDLISRLGNRLGFDHVLRFLPAESRIPERSFLTVPAAYSETTPLPFRKRPRRPAMIFPPEPVTSASGHPPARFRWRRMSFTTLRAAGPERITPEWWFDDPAWRSGVRDYWRIETKEGPRLWLFHTPMAPAWAVQGTFL</sequence>
<comment type="subunit">
    <text evidence="1">Monomer.</text>
</comment>
<geneLocation type="plasmid" evidence="8 9">
    <name>pAMI8</name>
</geneLocation>
<keyword evidence="3" id="KW-0227">DNA damage</keyword>
<dbReference type="EMBL" id="CP006655">
    <property type="protein sequence ID" value="AGT11700.1"/>
    <property type="molecule type" value="Genomic_DNA"/>
</dbReference>
<protein>
    <recommendedName>
        <fullName evidence="2">DNA-directed DNA polymerase</fullName>
        <ecNumber evidence="2">2.7.7.7</ecNumber>
    </recommendedName>
</protein>
<comment type="catalytic activity">
    <reaction evidence="5">
        <text>DNA(n) + a 2'-deoxyribonucleoside 5'-triphosphate = DNA(n+1) + diphosphate</text>
        <dbReference type="Rhea" id="RHEA:22508"/>
        <dbReference type="Rhea" id="RHEA-COMP:17339"/>
        <dbReference type="Rhea" id="RHEA-COMP:17340"/>
        <dbReference type="ChEBI" id="CHEBI:33019"/>
        <dbReference type="ChEBI" id="CHEBI:61560"/>
        <dbReference type="ChEBI" id="CHEBI:173112"/>
        <dbReference type="EC" id="2.7.7.7"/>
    </reaction>
</comment>
<accession>S5Y879</accession>
<dbReference type="Proteomes" id="UP000015480">
    <property type="component" value="Plasmid pAMI8"/>
</dbReference>
<evidence type="ECO:0000256" key="3">
    <source>
        <dbReference type="ARBA" id="ARBA00022763"/>
    </source>
</evidence>
<feature type="domain" description="UmuC" evidence="6">
    <location>
        <begin position="49"/>
        <end position="175"/>
    </location>
</feature>
<keyword evidence="8" id="KW-0808">Transferase</keyword>
<dbReference type="Pfam" id="PF00817">
    <property type="entry name" value="IMS"/>
    <property type="match status" value="1"/>
</dbReference>
<evidence type="ECO:0000259" key="7">
    <source>
        <dbReference type="Pfam" id="PF11799"/>
    </source>
</evidence>
<dbReference type="PATRIC" id="fig|1367847.3.peg.4679"/>
<dbReference type="SUPFAM" id="SSF56672">
    <property type="entry name" value="DNA/RNA polymerases"/>
    <property type="match status" value="1"/>
</dbReference>
<dbReference type="InterPro" id="IPR050356">
    <property type="entry name" value="SulA_CellDiv_inhibitor"/>
</dbReference>
<dbReference type="InterPro" id="IPR001126">
    <property type="entry name" value="UmuC"/>
</dbReference>
<dbReference type="EC" id="2.7.7.7" evidence="2"/>
<proteinExistence type="predicted"/>
<dbReference type="GO" id="GO:0016740">
    <property type="term" value="F:transferase activity"/>
    <property type="evidence" value="ECO:0007669"/>
    <property type="project" value="UniProtKB-KW"/>
</dbReference>
<dbReference type="GO" id="GO:0006281">
    <property type="term" value="P:DNA repair"/>
    <property type="evidence" value="ECO:0007669"/>
    <property type="project" value="InterPro"/>
</dbReference>
<organism evidence="8 9">
    <name type="scientific">Paracoccus aminophilus JCM 7686</name>
    <dbReference type="NCBI Taxonomy" id="1367847"/>
    <lineage>
        <taxon>Bacteria</taxon>
        <taxon>Pseudomonadati</taxon>
        <taxon>Pseudomonadota</taxon>
        <taxon>Alphaproteobacteria</taxon>
        <taxon>Rhodobacterales</taxon>
        <taxon>Paracoccaceae</taxon>
        <taxon>Paracoccus</taxon>
    </lineage>
</organism>
<evidence type="ECO:0000313" key="9">
    <source>
        <dbReference type="Proteomes" id="UP000015480"/>
    </source>
</evidence>
<comment type="function">
    <text evidence="4">Poorly processive, error-prone DNA polymerase involved in untargeted mutagenesis. Copies undamaged DNA at stalled replication forks, which arise in vivo from mismatched or misaligned primer ends. These misaligned primers can be extended by PolIV. Exhibits no 3'-5' exonuclease (proofreading) activity. May be involved in translesional synthesis, in conjunction with the beta clamp from PolIII.</text>
</comment>
<feature type="domain" description="DNA polymerase Y-family little finger" evidence="7">
    <location>
        <begin position="267"/>
        <end position="356"/>
    </location>
</feature>